<proteinExistence type="predicted"/>
<dbReference type="Pfam" id="PF20408">
    <property type="entry name" value="Abhydrolase_11"/>
    <property type="match status" value="1"/>
</dbReference>
<dbReference type="PANTHER" id="PTHR13136:SF11">
    <property type="entry name" value="TESTIS-EXPRESSED PROTEIN 30"/>
    <property type="match status" value="1"/>
</dbReference>
<organism evidence="2 3">
    <name type="scientific">Microbulbifer variabilis</name>
    <dbReference type="NCBI Taxonomy" id="266805"/>
    <lineage>
        <taxon>Bacteria</taxon>
        <taxon>Pseudomonadati</taxon>
        <taxon>Pseudomonadota</taxon>
        <taxon>Gammaproteobacteria</taxon>
        <taxon>Cellvibrionales</taxon>
        <taxon>Microbulbiferaceae</taxon>
        <taxon>Microbulbifer</taxon>
    </lineage>
</organism>
<evidence type="ECO:0000313" key="2">
    <source>
        <dbReference type="EMBL" id="USD22924.1"/>
    </source>
</evidence>
<dbReference type="Gene3D" id="3.40.50.1820">
    <property type="entry name" value="alpha/beta hydrolase"/>
    <property type="match status" value="1"/>
</dbReference>
<evidence type="ECO:0000313" key="3">
    <source>
        <dbReference type="Proteomes" id="UP001055658"/>
    </source>
</evidence>
<dbReference type="Proteomes" id="UP001055658">
    <property type="component" value="Chromosome"/>
</dbReference>
<keyword evidence="3" id="KW-1185">Reference proteome</keyword>
<evidence type="ECO:0000259" key="1">
    <source>
        <dbReference type="Pfam" id="PF20408"/>
    </source>
</evidence>
<dbReference type="InterPro" id="IPR029058">
    <property type="entry name" value="AB_hydrolase_fold"/>
</dbReference>
<sequence>MSEYLIDEPQAPKARFLFAHGAGAPMDSEFMQTLATGLCEQGIEVVRFEFPYMAQRRSGGGKRPPNTMSQLQENFNAQIEQFAGDLPLFIGGKSMGGRVASLLANDSYAQGVVAGLICLGYPFHPQGKLEKLRTEHLLDFACPTLIVQGDRDPLGSLAEVNTYGLAEAIEIEWLADGDHDFKPRRASGFTQAQHWQTAVDKVAGFMQRFPGS</sequence>
<dbReference type="RefSeq" id="WP_252085277.1">
    <property type="nucleotide sequence ID" value="NZ_CP092418.1"/>
</dbReference>
<name>A0ABY4VF36_9GAMM</name>
<dbReference type="SUPFAM" id="SSF53474">
    <property type="entry name" value="alpha/beta-Hydrolases"/>
    <property type="match status" value="1"/>
</dbReference>
<dbReference type="PANTHER" id="PTHR13136">
    <property type="entry name" value="TESTIS DEVELOPMENT PROTEIN PRTD"/>
    <property type="match status" value="1"/>
</dbReference>
<protein>
    <submittedName>
        <fullName evidence="2">Alpha/beta hydrolase</fullName>
    </submittedName>
</protein>
<feature type="domain" description="KANL3/Tex30 alpha/beta hydrolase-like" evidence="1">
    <location>
        <begin position="13"/>
        <end position="207"/>
    </location>
</feature>
<dbReference type="GO" id="GO:0016787">
    <property type="term" value="F:hydrolase activity"/>
    <property type="evidence" value="ECO:0007669"/>
    <property type="project" value="UniProtKB-KW"/>
</dbReference>
<dbReference type="InterPro" id="IPR046879">
    <property type="entry name" value="KANL3/Tex30_Abhydrolase"/>
</dbReference>
<gene>
    <name evidence="2" type="ORF">MJO52_07220</name>
</gene>
<dbReference type="EMBL" id="CP092418">
    <property type="protein sequence ID" value="USD22924.1"/>
    <property type="molecule type" value="Genomic_DNA"/>
</dbReference>
<reference evidence="2" key="1">
    <citation type="submission" date="2022-02" db="EMBL/GenBank/DDBJ databases">
        <title>Coral-associated bacteria.</title>
        <authorList>
            <person name="Tang K."/>
            <person name="Wang X."/>
        </authorList>
    </citation>
    <scope>NUCLEOTIDE SEQUENCE</scope>
    <source>
        <strain evidence="2">SCSIO 43006</strain>
    </source>
</reference>
<keyword evidence="2" id="KW-0378">Hydrolase</keyword>
<dbReference type="InterPro" id="IPR026555">
    <property type="entry name" value="NSL3/Tex30"/>
</dbReference>
<accession>A0ABY4VF36</accession>